<dbReference type="Proteomes" id="UP000293562">
    <property type="component" value="Unassembled WGS sequence"/>
</dbReference>
<accession>A0A4Q7VKH8</accession>
<organism evidence="1 2">
    <name type="scientific">Ancylomarina subtilis</name>
    <dbReference type="NCBI Taxonomy" id="1639035"/>
    <lineage>
        <taxon>Bacteria</taxon>
        <taxon>Pseudomonadati</taxon>
        <taxon>Bacteroidota</taxon>
        <taxon>Bacteroidia</taxon>
        <taxon>Marinilabiliales</taxon>
        <taxon>Marinifilaceae</taxon>
        <taxon>Ancylomarina</taxon>
    </lineage>
</organism>
<protein>
    <submittedName>
        <fullName evidence="1">Uncharacterized protein</fullName>
    </submittedName>
</protein>
<sequence length="75" mass="8607">MGFNRGEKNQERKQIQQTETVINGITFKGVSKENLPLITFIYEDEQEVNVKNENKIHAIAPTFGEIAKEQKTTIK</sequence>
<name>A0A4Q7VKH8_9BACT</name>
<reference evidence="1 2" key="1">
    <citation type="submission" date="2019-02" db="EMBL/GenBank/DDBJ databases">
        <title>Genomic Encyclopedia of Type Strains, Phase IV (KMG-IV): sequencing the most valuable type-strain genomes for metagenomic binning, comparative biology and taxonomic classification.</title>
        <authorList>
            <person name="Goeker M."/>
        </authorList>
    </citation>
    <scope>NUCLEOTIDE SEQUENCE [LARGE SCALE GENOMIC DNA]</scope>
    <source>
        <strain evidence="1 2">DSM 28825</strain>
    </source>
</reference>
<evidence type="ECO:0000313" key="1">
    <source>
        <dbReference type="EMBL" id="RZT96644.1"/>
    </source>
</evidence>
<comment type="caution">
    <text evidence="1">The sequence shown here is derived from an EMBL/GenBank/DDBJ whole genome shotgun (WGS) entry which is preliminary data.</text>
</comment>
<evidence type="ECO:0000313" key="2">
    <source>
        <dbReference type="Proteomes" id="UP000293562"/>
    </source>
</evidence>
<proteinExistence type="predicted"/>
<dbReference type="AlphaFoldDB" id="A0A4Q7VKH8"/>
<dbReference type="EMBL" id="SHKN01000001">
    <property type="protein sequence ID" value="RZT96644.1"/>
    <property type="molecule type" value="Genomic_DNA"/>
</dbReference>
<gene>
    <name evidence="1" type="ORF">EV201_1285</name>
</gene>
<keyword evidence="2" id="KW-1185">Reference proteome</keyword>